<feature type="region of interest" description="Disordered" evidence="1">
    <location>
        <begin position="17"/>
        <end position="37"/>
    </location>
</feature>
<sequence>MSYNILLRDAMVGENKQNVEQEMEVEDGEDKRKKLKS</sequence>
<gene>
    <name evidence="2" type="ORF">MSUIS_06170</name>
</gene>
<dbReference type="HOGENOM" id="CLU_3346180_0_0_14"/>
<dbReference type="KEGG" id="msk:MSUIS_06170"/>
<organism evidence="2 3">
    <name type="scientific">Mycoplasma suis (strain KI_3806)</name>
    <dbReference type="NCBI Taxonomy" id="708248"/>
    <lineage>
        <taxon>Bacteria</taxon>
        <taxon>Bacillati</taxon>
        <taxon>Mycoplasmatota</taxon>
        <taxon>Mollicutes</taxon>
        <taxon>Mycoplasmataceae</taxon>
        <taxon>Mycoplasma</taxon>
    </lineage>
</organism>
<evidence type="ECO:0000313" key="2">
    <source>
        <dbReference type="EMBL" id="CBZ40710.1"/>
    </source>
</evidence>
<proteinExistence type="predicted"/>
<name>F0V229_MYCS3</name>
<evidence type="ECO:0000256" key="1">
    <source>
        <dbReference type="SAM" id="MobiDB-lite"/>
    </source>
</evidence>
<dbReference type="EMBL" id="FQ790233">
    <property type="protein sequence ID" value="CBZ40710.1"/>
    <property type="molecule type" value="Genomic_DNA"/>
</dbReference>
<protein>
    <submittedName>
        <fullName evidence="2">Uncharacterized protein</fullName>
    </submittedName>
</protein>
<dbReference type="Proteomes" id="UP000008645">
    <property type="component" value="Chromosome"/>
</dbReference>
<evidence type="ECO:0000313" key="3">
    <source>
        <dbReference type="Proteomes" id="UP000008645"/>
    </source>
</evidence>
<dbReference type="AlphaFoldDB" id="F0V229"/>
<accession>F0V229</accession>
<reference evidence="2 3" key="1">
    <citation type="journal article" date="2011" name="J. Bacteriol.">
        <title>Complete genome sequence of the hemotrophic Mycoplasma suis strain KI3806.</title>
        <authorList>
            <person name="Oehlerking J."/>
            <person name="Kube M."/>
            <person name="Felder K.M."/>
            <person name="Matter D."/>
            <person name="Wittenbrink M.M."/>
            <person name="Schwarzenbach S."/>
            <person name="Kramer M.M."/>
            <person name="Hoelzle K."/>
            <person name="Hoelzle L.E."/>
        </authorList>
    </citation>
    <scope>NUCLEOTIDE SEQUENCE [LARGE SCALE GENOMIC DNA]</scope>
    <source>
        <strain evidence="3">KI_3806</strain>
    </source>
</reference>